<dbReference type="EMBL" id="CP042186">
    <property type="protein sequence ID" value="QDS68944.1"/>
    <property type="molecule type" value="Genomic_DNA"/>
</dbReference>
<dbReference type="Proteomes" id="UP000316270">
    <property type="component" value="Chromosome 2"/>
</dbReference>
<keyword evidence="7" id="KW-1185">Reference proteome</keyword>
<dbReference type="InterPro" id="IPR016166">
    <property type="entry name" value="FAD-bd_PCMH"/>
</dbReference>
<reference evidence="6 7" key="1">
    <citation type="submission" date="2019-07" db="EMBL/GenBank/DDBJ databases">
        <title>Finished genome of Venturia effusa.</title>
        <authorList>
            <person name="Young C.A."/>
            <person name="Cox M.P."/>
            <person name="Ganley A.R.D."/>
            <person name="David W.J."/>
        </authorList>
    </citation>
    <scope>NUCLEOTIDE SEQUENCE [LARGE SCALE GENOMIC DNA]</scope>
    <source>
        <strain evidence="7">albino</strain>
    </source>
</reference>
<organism evidence="6 7">
    <name type="scientific">Venturia effusa</name>
    <dbReference type="NCBI Taxonomy" id="50376"/>
    <lineage>
        <taxon>Eukaryota</taxon>
        <taxon>Fungi</taxon>
        <taxon>Dikarya</taxon>
        <taxon>Ascomycota</taxon>
        <taxon>Pezizomycotina</taxon>
        <taxon>Dothideomycetes</taxon>
        <taxon>Pleosporomycetidae</taxon>
        <taxon>Venturiales</taxon>
        <taxon>Venturiaceae</taxon>
        <taxon>Venturia</taxon>
    </lineage>
</organism>
<dbReference type="GO" id="GO:0016491">
    <property type="term" value="F:oxidoreductase activity"/>
    <property type="evidence" value="ECO:0007669"/>
    <property type="project" value="UniProtKB-KW"/>
</dbReference>
<keyword evidence="2" id="KW-0560">Oxidoreductase</keyword>
<evidence type="ECO:0000259" key="5">
    <source>
        <dbReference type="PROSITE" id="PS51387"/>
    </source>
</evidence>
<accession>A0A517KZW2</accession>
<dbReference type="STRING" id="50376.A0A517KZW2"/>
<evidence type="ECO:0000256" key="1">
    <source>
        <dbReference type="ARBA" id="ARBA00005466"/>
    </source>
</evidence>
<dbReference type="Gene3D" id="3.30.465.10">
    <property type="match status" value="2"/>
</dbReference>
<evidence type="ECO:0000313" key="7">
    <source>
        <dbReference type="Proteomes" id="UP000316270"/>
    </source>
</evidence>
<dbReference type="GO" id="GO:0071949">
    <property type="term" value="F:FAD binding"/>
    <property type="evidence" value="ECO:0007669"/>
    <property type="project" value="InterPro"/>
</dbReference>
<dbReference type="SUPFAM" id="SSF56176">
    <property type="entry name" value="FAD-binding/transporter-associated domain-like"/>
    <property type="match status" value="1"/>
</dbReference>
<evidence type="ECO:0000256" key="3">
    <source>
        <dbReference type="SAM" id="MobiDB-lite"/>
    </source>
</evidence>
<dbReference type="InterPro" id="IPR012951">
    <property type="entry name" value="BBE"/>
</dbReference>
<dbReference type="AlphaFoldDB" id="A0A517KZW2"/>
<dbReference type="PROSITE" id="PS51387">
    <property type="entry name" value="FAD_PCMH"/>
    <property type="match status" value="1"/>
</dbReference>
<feature type="signal peptide" evidence="4">
    <location>
        <begin position="1"/>
        <end position="20"/>
    </location>
</feature>
<dbReference type="InterPro" id="IPR050432">
    <property type="entry name" value="FAD-linked_Oxidoreductases_BP"/>
</dbReference>
<dbReference type="InterPro" id="IPR016169">
    <property type="entry name" value="FAD-bd_PCMH_sub2"/>
</dbReference>
<feature type="region of interest" description="Disordered" evidence="3">
    <location>
        <begin position="604"/>
        <end position="623"/>
    </location>
</feature>
<dbReference type="Pfam" id="PF08031">
    <property type="entry name" value="BBE"/>
    <property type="match status" value="1"/>
</dbReference>
<protein>
    <recommendedName>
        <fullName evidence="5">FAD-binding PCMH-type domain-containing protein</fullName>
    </recommendedName>
</protein>
<name>A0A517KZW2_9PEZI</name>
<proteinExistence type="inferred from homology"/>
<evidence type="ECO:0000256" key="4">
    <source>
        <dbReference type="SAM" id="SignalP"/>
    </source>
</evidence>
<keyword evidence="4" id="KW-0732">Signal</keyword>
<feature type="domain" description="FAD-binding PCMH-type" evidence="5">
    <location>
        <begin position="55"/>
        <end position="252"/>
    </location>
</feature>
<comment type="similarity">
    <text evidence="1">Belongs to the oxygen-dependent FAD-linked oxidoreductase family.</text>
</comment>
<dbReference type="Pfam" id="PF01565">
    <property type="entry name" value="FAD_binding_4"/>
    <property type="match status" value="1"/>
</dbReference>
<evidence type="ECO:0000313" key="6">
    <source>
        <dbReference type="EMBL" id="QDS68944.1"/>
    </source>
</evidence>
<dbReference type="PANTHER" id="PTHR13878:SF91">
    <property type="entry name" value="FAD BINDING DOMAIN PROTEIN (AFU_ORTHOLOGUE AFUA_6G12070)-RELATED"/>
    <property type="match status" value="1"/>
</dbReference>
<dbReference type="InterPro" id="IPR036318">
    <property type="entry name" value="FAD-bd_PCMH-like_sf"/>
</dbReference>
<sequence>MKSVILSFSVLLATSHAVPAGPDACKVLATDPTWPAQSVWRQAMPEVEKVALKGNKKRPNFRLEATTVDEVVAAVKFAASNNIRLSILNSGHDFHGRNDAPNGLAVVTTGLKGIRVLSSFTPTTKGAESVNSTTQANTIPPQSDQAYVTFGAGYSTQQLNNELAKSKLFTLGAAHSEVSVAGGWAQTAGHAPLSPKYGLGADQPVEYKVVTADGQLKIANAVSNPDLFWALRGGGGGTYGVVVEATIKAYPSPKVSTSSFFINATDHNDKKSMYKAAAYIHSQFPEWSEKGLSSYYYLYPDGMYLFSMNSGETEGVKEWHDKSWKPVMDKMGDMPGMNKSTITYSSTSYPDFKAFYDAVFGMIDMPMPKKPGRRVVRSADELARVRSFFKRHGPGEAGTATQSKGIAPLDSWLLAAEHLRSDKFAQVLEDAMPKMEDGQMRGQLIGGGKVNTLGNDTSVVPAWRKTVTHIVLTGYGQPDSSPFRAHAPEMGAYVNEASYLTPDWKEAFWGPHYERLSQIKKQYDPEHLFWVTPGIDAEYWSVRPDGRLCKSTDLTSQVSKAKEIAPKGDNPNFVNQKKDDETKGTPFLWQWTPQGNKLVLPMSLRPPPPAAGAEKKKFLHLGQ</sequence>
<gene>
    <name evidence="6" type="ORF">FKW77_008585</name>
</gene>
<evidence type="ECO:0000256" key="2">
    <source>
        <dbReference type="ARBA" id="ARBA00023002"/>
    </source>
</evidence>
<dbReference type="OrthoDB" id="9983560at2759"/>
<dbReference type="InterPro" id="IPR006094">
    <property type="entry name" value="Oxid_FAD_bind_N"/>
</dbReference>
<feature type="chain" id="PRO_5022109074" description="FAD-binding PCMH-type domain-containing protein" evidence="4">
    <location>
        <begin position="21"/>
        <end position="623"/>
    </location>
</feature>
<dbReference type="PANTHER" id="PTHR13878">
    <property type="entry name" value="GULONOLACTONE OXIDASE"/>
    <property type="match status" value="1"/>
</dbReference>